<dbReference type="InterPro" id="IPR036188">
    <property type="entry name" value="FAD/NAD-bd_sf"/>
</dbReference>
<accession>A0AAV3XBC0</accession>
<protein>
    <submittedName>
        <fullName evidence="8">2-octaprenyl-6-methoxyphenyl hydroxylase</fullName>
    </submittedName>
</protein>
<keyword evidence="3" id="KW-0285">Flavoprotein</keyword>
<comment type="similarity">
    <text evidence="2">Belongs to the UbiH/COQ6 family.</text>
</comment>
<gene>
    <name evidence="8" type="ORF">MiSe_34300</name>
</gene>
<dbReference type="GO" id="GO:0110142">
    <property type="term" value="C:ubiquinone biosynthesis complex"/>
    <property type="evidence" value="ECO:0007669"/>
    <property type="project" value="UniProtKB-ARBA"/>
</dbReference>
<dbReference type="GO" id="GO:0016705">
    <property type="term" value="F:oxidoreductase activity, acting on paired donors, with incorporation or reduction of molecular oxygen"/>
    <property type="evidence" value="ECO:0007669"/>
    <property type="project" value="InterPro"/>
</dbReference>
<dbReference type="PANTHER" id="PTHR43876">
    <property type="entry name" value="UBIQUINONE BIOSYNTHESIS MONOOXYGENASE COQ6, MITOCHONDRIAL"/>
    <property type="match status" value="1"/>
</dbReference>
<dbReference type="InterPro" id="IPR051205">
    <property type="entry name" value="UbiH/COQ6_monooxygenase"/>
</dbReference>
<dbReference type="InterPro" id="IPR002938">
    <property type="entry name" value="FAD-bd"/>
</dbReference>
<organism evidence="8 9">
    <name type="scientific">Microseira wollei NIES-4236</name>
    <dbReference type="NCBI Taxonomy" id="2530354"/>
    <lineage>
        <taxon>Bacteria</taxon>
        <taxon>Bacillati</taxon>
        <taxon>Cyanobacteriota</taxon>
        <taxon>Cyanophyceae</taxon>
        <taxon>Oscillatoriophycideae</taxon>
        <taxon>Aerosakkonematales</taxon>
        <taxon>Aerosakkonemataceae</taxon>
        <taxon>Microseira</taxon>
    </lineage>
</organism>
<dbReference type="PRINTS" id="PR00420">
    <property type="entry name" value="RNGMNOXGNASE"/>
</dbReference>
<dbReference type="PROSITE" id="PS01304">
    <property type="entry name" value="UBIH"/>
    <property type="match status" value="1"/>
</dbReference>
<comment type="caution">
    <text evidence="8">The sequence shown here is derived from an EMBL/GenBank/DDBJ whole genome shotgun (WGS) entry which is preliminary data.</text>
</comment>
<feature type="domain" description="FAD-binding" evidence="7">
    <location>
        <begin position="23"/>
        <end position="87"/>
    </location>
</feature>
<dbReference type="GO" id="GO:0006744">
    <property type="term" value="P:ubiquinone biosynthetic process"/>
    <property type="evidence" value="ECO:0007669"/>
    <property type="project" value="InterPro"/>
</dbReference>
<keyword evidence="4" id="KW-0274">FAD</keyword>
<keyword evidence="5" id="KW-0560">Oxidoreductase</keyword>
<dbReference type="AlphaFoldDB" id="A0AAV3XBC0"/>
<evidence type="ECO:0000256" key="5">
    <source>
        <dbReference type="ARBA" id="ARBA00023002"/>
    </source>
</evidence>
<evidence type="ECO:0000256" key="4">
    <source>
        <dbReference type="ARBA" id="ARBA00022827"/>
    </source>
</evidence>
<evidence type="ECO:0000256" key="6">
    <source>
        <dbReference type="ARBA" id="ARBA00023033"/>
    </source>
</evidence>
<reference evidence="8" key="1">
    <citation type="submission" date="2019-10" db="EMBL/GenBank/DDBJ databases">
        <title>Draft genome sequece of Microseira wollei NIES-4236.</title>
        <authorList>
            <person name="Yamaguchi H."/>
            <person name="Suzuki S."/>
            <person name="Kawachi M."/>
        </authorList>
    </citation>
    <scope>NUCLEOTIDE SEQUENCE</scope>
    <source>
        <strain evidence="8">NIES-4236</strain>
    </source>
</reference>
<dbReference type="Pfam" id="PF01494">
    <property type="entry name" value="FAD_binding_3"/>
    <property type="match status" value="2"/>
</dbReference>
<evidence type="ECO:0000313" key="8">
    <source>
        <dbReference type="EMBL" id="GET38671.1"/>
    </source>
</evidence>
<dbReference type="FunFam" id="3.50.50.60:FF:000021">
    <property type="entry name" value="Ubiquinone biosynthesis monooxygenase COQ6"/>
    <property type="match status" value="1"/>
</dbReference>
<dbReference type="SUPFAM" id="SSF51905">
    <property type="entry name" value="FAD/NAD(P)-binding domain"/>
    <property type="match status" value="1"/>
</dbReference>
<keyword evidence="9" id="KW-1185">Reference proteome</keyword>
<dbReference type="Gene3D" id="3.50.50.60">
    <property type="entry name" value="FAD/NAD(P)-binding domain"/>
    <property type="match status" value="2"/>
</dbReference>
<dbReference type="EMBL" id="BLAY01000049">
    <property type="protein sequence ID" value="GET38671.1"/>
    <property type="molecule type" value="Genomic_DNA"/>
</dbReference>
<dbReference type="NCBIfam" id="NF005612">
    <property type="entry name" value="PRK07364.1"/>
    <property type="match status" value="1"/>
</dbReference>
<dbReference type="InterPro" id="IPR010971">
    <property type="entry name" value="UbiH/COQ6"/>
</dbReference>
<evidence type="ECO:0000259" key="7">
    <source>
        <dbReference type="Pfam" id="PF01494"/>
    </source>
</evidence>
<dbReference type="PANTHER" id="PTHR43876:SF7">
    <property type="entry name" value="UBIQUINONE BIOSYNTHESIS MONOOXYGENASE COQ6, MITOCHONDRIAL"/>
    <property type="match status" value="1"/>
</dbReference>
<dbReference type="RefSeq" id="WP_226582723.1">
    <property type="nucleotide sequence ID" value="NZ_BLAY01000049.1"/>
</dbReference>
<feature type="domain" description="FAD-binding" evidence="7">
    <location>
        <begin position="200"/>
        <end position="387"/>
    </location>
</feature>
<dbReference type="Proteomes" id="UP001050975">
    <property type="component" value="Unassembled WGS sequence"/>
</dbReference>
<evidence type="ECO:0000256" key="3">
    <source>
        <dbReference type="ARBA" id="ARBA00022630"/>
    </source>
</evidence>
<comment type="cofactor">
    <cofactor evidence="1">
        <name>FAD</name>
        <dbReference type="ChEBI" id="CHEBI:57692"/>
    </cofactor>
</comment>
<keyword evidence="6" id="KW-0503">Monooxygenase</keyword>
<evidence type="ECO:0000256" key="2">
    <source>
        <dbReference type="ARBA" id="ARBA00005349"/>
    </source>
</evidence>
<evidence type="ECO:0000313" key="9">
    <source>
        <dbReference type="Proteomes" id="UP001050975"/>
    </source>
</evidence>
<dbReference type="NCBIfam" id="TIGR01988">
    <property type="entry name" value="Ubi-OHases"/>
    <property type="match status" value="1"/>
</dbReference>
<dbReference type="InterPro" id="IPR018168">
    <property type="entry name" value="Ubi_Hdrlase_CS"/>
</dbReference>
<dbReference type="GO" id="GO:0004497">
    <property type="term" value="F:monooxygenase activity"/>
    <property type="evidence" value="ECO:0007669"/>
    <property type="project" value="UniProtKB-KW"/>
</dbReference>
<name>A0AAV3XBC0_9CYAN</name>
<dbReference type="GO" id="GO:0071949">
    <property type="term" value="F:FAD binding"/>
    <property type="evidence" value="ECO:0007669"/>
    <property type="project" value="InterPro"/>
</dbReference>
<evidence type="ECO:0000256" key="1">
    <source>
        <dbReference type="ARBA" id="ARBA00001974"/>
    </source>
</evidence>
<sequence length="449" mass="49095">MASQQLAQTVSMSQAIAPQAFDYDLAIVGGGIIGLTLACALKDSGLSILLIEAQAESVAVAKGRAYVISLLSGRIFAGIGVWDEILPQISTFGQISLSDADYDKVVYFEPQELGTNGLGYAAEHRVLLSALQNQLKNSKNVSFLCPAEVIRAEYQADGVEIELQVSRGAGELWSSGAPDPGGNLDCDPRSQTLPGNAITHCRIRTRLLVGADGARSRIRQGAGIQTKGWHYWQSCVVATIKPEKSHNNVAYERFWPSGPMGVLPLPGNRCQVVWTAPHGEAKALLELDENQFLQKLAYHTGGLLGKLELIGSRYLFPVQLMQSVRYAQHRLALIGDAAHCCHPVAGQGMNLGIRDAAALAQILTAAHQQGEDIGDIQVLLRYERWRQPENLTILGMTDFLDRMFSNNWLPMVVIRRFGLWILRHIAPVKIYVLQLMTGLRGRPPKLASD</sequence>
<proteinExistence type="inferred from homology"/>